<dbReference type="AlphaFoldDB" id="U9SFI2"/>
<dbReference type="EMBL" id="KI301897">
    <property type="protein sequence ID" value="ERZ94594.1"/>
    <property type="molecule type" value="Genomic_DNA"/>
</dbReference>
<protein>
    <submittedName>
        <fullName evidence="1">Uncharacterized protein</fullName>
    </submittedName>
</protein>
<accession>U9SFI2</accession>
<reference evidence="1" key="1">
    <citation type="submission" date="2013-07" db="EMBL/GenBank/DDBJ databases">
        <title>The genome of an arbuscular mycorrhizal fungus provides insights into the evolution of the oldest plant symbiosis.</title>
        <authorList>
            <consortium name="DOE Joint Genome Institute"/>
            <person name="Tisserant E."/>
            <person name="Malbreil M."/>
            <person name="Kuo A."/>
            <person name="Kohler A."/>
            <person name="Symeonidi A."/>
            <person name="Balestrini R."/>
            <person name="Charron P."/>
            <person name="Duensing N."/>
            <person name="Frei-dit-Frey N."/>
            <person name="Gianinazzi-Pearson V."/>
            <person name="Gilbert B."/>
            <person name="Handa Y."/>
            <person name="Hijri M."/>
            <person name="Kaul R."/>
            <person name="Kawaguchi M."/>
            <person name="Krajinski F."/>
            <person name="Lammers P."/>
            <person name="Lapierre D."/>
            <person name="Masclaux F.G."/>
            <person name="Murat C."/>
            <person name="Morin E."/>
            <person name="Ndikumana S."/>
            <person name="Pagni M."/>
            <person name="Petitpierre D."/>
            <person name="Requena N."/>
            <person name="Rosikiewicz P."/>
            <person name="Riley R."/>
            <person name="Saito K."/>
            <person name="San Clemente H."/>
            <person name="Shapiro H."/>
            <person name="van Tuinen D."/>
            <person name="Becard G."/>
            <person name="Bonfante P."/>
            <person name="Paszkowski U."/>
            <person name="Shachar-Hill Y."/>
            <person name="Young J.P."/>
            <person name="Sanders I.R."/>
            <person name="Henrissat B."/>
            <person name="Rensing S.A."/>
            <person name="Grigoriev I.V."/>
            <person name="Corradi N."/>
            <person name="Roux C."/>
            <person name="Martin F."/>
        </authorList>
    </citation>
    <scope>NUCLEOTIDE SEQUENCE</scope>
    <source>
        <strain evidence="1">DAOM 197198</strain>
    </source>
</reference>
<evidence type="ECO:0000313" key="1">
    <source>
        <dbReference type="EMBL" id="ERZ94594.1"/>
    </source>
</evidence>
<sequence>MAVISKFVIIYGRVLRLAVREKNKQRDFTVFNGIIHYNYIKTLKLQYLRELNSMVVINHKVFRVPTNYKDLRKGFFISVTEHNRILEVKPKGKSTRRKEGRPMFMFLDRRLRTTVFKPFQTILLRLKHIPIRNSNDFI</sequence>
<dbReference type="HOGENOM" id="CLU_1856375_0_0_1"/>
<organism evidence="1">
    <name type="scientific">Rhizophagus irregularis (strain DAOM 181602 / DAOM 197198 / MUCL 43194)</name>
    <name type="common">Arbuscular mycorrhizal fungus</name>
    <name type="synonym">Glomus intraradices</name>
    <dbReference type="NCBI Taxonomy" id="747089"/>
    <lineage>
        <taxon>Eukaryota</taxon>
        <taxon>Fungi</taxon>
        <taxon>Fungi incertae sedis</taxon>
        <taxon>Mucoromycota</taxon>
        <taxon>Glomeromycotina</taxon>
        <taxon>Glomeromycetes</taxon>
        <taxon>Glomerales</taxon>
        <taxon>Glomeraceae</taxon>
        <taxon>Rhizophagus</taxon>
    </lineage>
</organism>
<name>U9SFI2_RHIID</name>
<proteinExistence type="predicted"/>
<gene>
    <name evidence="1" type="ORF">GLOINDRAFT_90459</name>
</gene>